<keyword evidence="4" id="KW-1185">Reference proteome</keyword>
<evidence type="ECO:0000256" key="1">
    <source>
        <dbReference type="SAM" id="MobiDB-lite"/>
    </source>
</evidence>
<feature type="compositionally biased region" description="Polar residues" evidence="1">
    <location>
        <begin position="108"/>
        <end position="124"/>
    </location>
</feature>
<name>A0AAV7NRX5_PLEWA</name>
<comment type="caution">
    <text evidence="3">The sequence shown here is derived from an EMBL/GenBank/DDBJ whole genome shotgun (WGS) entry which is preliminary data.</text>
</comment>
<reference evidence="3" key="1">
    <citation type="journal article" date="2022" name="bioRxiv">
        <title>Sequencing and chromosome-scale assembly of the giantPleurodeles waltlgenome.</title>
        <authorList>
            <person name="Brown T."/>
            <person name="Elewa A."/>
            <person name="Iarovenko S."/>
            <person name="Subramanian E."/>
            <person name="Araus A.J."/>
            <person name="Petzold A."/>
            <person name="Susuki M."/>
            <person name="Suzuki K.-i.T."/>
            <person name="Hayashi T."/>
            <person name="Toyoda A."/>
            <person name="Oliveira C."/>
            <person name="Osipova E."/>
            <person name="Leigh N.D."/>
            <person name="Simon A."/>
            <person name="Yun M.H."/>
        </authorList>
    </citation>
    <scope>NUCLEOTIDE SEQUENCE</scope>
    <source>
        <strain evidence="3">20211129_DDA</strain>
        <tissue evidence="3">Liver</tissue>
    </source>
</reference>
<feature type="compositionally biased region" description="Polar residues" evidence="1">
    <location>
        <begin position="69"/>
        <end position="89"/>
    </location>
</feature>
<organism evidence="3 4">
    <name type="scientific">Pleurodeles waltl</name>
    <name type="common">Iberian ribbed newt</name>
    <dbReference type="NCBI Taxonomy" id="8319"/>
    <lineage>
        <taxon>Eukaryota</taxon>
        <taxon>Metazoa</taxon>
        <taxon>Chordata</taxon>
        <taxon>Craniata</taxon>
        <taxon>Vertebrata</taxon>
        <taxon>Euteleostomi</taxon>
        <taxon>Amphibia</taxon>
        <taxon>Batrachia</taxon>
        <taxon>Caudata</taxon>
        <taxon>Salamandroidea</taxon>
        <taxon>Salamandridae</taxon>
        <taxon>Pleurodelinae</taxon>
        <taxon>Pleurodeles</taxon>
    </lineage>
</organism>
<gene>
    <name evidence="2" type="ORF">NDU88_005969</name>
    <name evidence="3" type="ORF">NDU88_005970</name>
</gene>
<evidence type="ECO:0000313" key="3">
    <source>
        <dbReference type="EMBL" id="KAJ1117774.1"/>
    </source>
</evidence>
<protein>
    <submittedName>
        <fullName evidence="3">Uncharacterized protein</fullName>
    </submittedName>
</protein>
<accession>A0AAV7NRX5</accession>
<feature type="region of interest" description="Disordered" evidence="1">
    <location>
        <begin position="105"/>
        <end position="124"/>
    </location>
</feature>
<proteinExistence type="predicted"/>
<dbReference type="EMBL" id="JANPWB010000012">
    <property type="protein sequence ID" value="KAJ1117773.1"/>
    <property type="molecule type" value="Genomic_DNA"/>
</dbReference>
<evidence type="ECO:0000313" key="2">
    <source>
        <dbReference type="EMBL" id="KAJ1117773.1"/>
    </source>
</evidence>
<dbReference type="Proteomes" id="UP001066276">
    <property type="component" value="Chromosome 8"/>
</dbReference>
<evidence type="ECO:0000313" key="4">
    <source>
        <dbReference type="Proteomes" id="UP001066276"/>
    </source>
</evidence>
<dbReference type="EMBL" id="JANPWB010000012">
    <property type="protein sequence ID" value="KAJ1117774.1"/>
    <property type="molecule type" value="Genomic_DNA"/>
</dbReference>
<sequence length="124" mass="13370">MRLWPPRSGLQVAAPSPGRYLLLIRAPANIRPRPSTSHHLPPTASDVGLHLPNLNARPGPRAPGRRNHCSTPSVATNRRLSRPGPSNTPRCVAKGQPNIRLPHLCRVSTPNKAVGTGTSREGRI</sequence>
<feature type="region of interest" description="Disordered" evidence="1">
    <location>
        <begin position="32"/>
        <end position="95"/>
    </location>
</feature>
<dbReference type="AlphaFoldDB" id="A0AAV7NRX5"/>